<dbReference type="CDD" id="cd01949">
    <property type="entry name" value="GGDEF"/>
    <property type="match status" value="1"/>
</dbReference>
<evidence type="ECO:0000313" key="4">
    <source>
        <dbReference type="Proteomes" id="UP000092086"/>
    </source>
</evidence>
<organism evidence="3 4">
    <name type="scientific">Mycobacterium alsense</name>
    <dbReference type="NCBI Taxonomy" id="324058"/>
    <lineage>
        <taxon>Bacteria</taxon>
        <taxon>Bacillati</taxon>
        <taxon>Actinomycetota</taxon>
        <taxon>Actinomycetes</taxon>
        <taxon>Mycobacteriales</taxon>
        <taxon>Mycobacteriaceae</taxon>
        <taxon>Mycobacterium</taxon>
    </lineage>
</organism>
<feature type="transmembrane region" description="Helical" evidence="1">
    <location>
        <begin position="32"/>
        <end position="49"/>
    </location>
</feature>
<keyword evidence="1" id="KW-0472">Membrane</keyword>
<keyword evidence="1" id="KW-0812">Transmembrane</keyword>
<keyword evidence="1" id="KW-1133">Transmembrane helix</keyword>
<dbReference type="PANTHER" id="PTHR45138">
    <property type="entry name" value="REGULATORY COMPONENTS OF SENSORY TRANSDUCTION SYSTEM"/>
    <property type="match status" value="1"/>
</dbReference>
<evidence type="ECO:0000313" key="3">
    <source>
        <dbReference type="EMBL" id="OBG37973.1"/>
    </source>
</evidence>
<dbReference type="Gene3D" id="3.30.70.270">
    <property type="match status" value="1"/>
</dbReference>
<feature type="transmembrane region" description="Helical" evidence="1">
    <location>
        <begin position="156"/>
        <end position="180"/>
    </location>
</feature>
<dbReference type="InterPro" id="IPR000160">
    <property type="entry name" value="GGDEF_dom"/>
</dbReference>
<feature type="transmembrane region" description="Helical" evidence="1">
    <location>
        <begin position="132"/>
        <end position="150"/>
    </location>
</feature>
<dbReference type="InterPro" id="IPR050469">
    <property type="entry name" value="Diguanylate_Cyclase"/>
</dbReference>
<proteinExistence type="predicted"/>
<dbReference type="AlphaFoldDB" id="A0ABD6P075"/>
<dbReference type="SUPFAM" id="SSF55073">
    <property type="entry name" value="Nucleotide cyclase"/>
    <property type="match status" value="1"/>
</dbReference>
<feature type="domain" description="GGDEF" evidence="2">
    <location>
        <begin position="221"/>
        <end position="353"/>
    </location>
</feature>
<gene>
    <name evidence="3" type="ORF">A5672_16855</name>
</gene>
<name>A0ABD6P075_9MYCO</name>
<dbReference type="Pfam" id="PF00990">
    <property type="entry name" value="GGDEF"/>
    <property type="match status" value="1"/>
</dbReference>
<accession>A0ABD6P075</accession>
<dbReference type="InterPro" id="IPR043128">
    <property type="entry name" value="Rev_trsase/Diguanyl_cyclase"/>
</dbReference>
<dbReference type="PANTHER" id="PTHR45138:SF9">
    <property type="entry name" value="DIGUANYLATE CYCLASE DGCM-RELATED"/>
    <property type="match status" value="1"/>
</dbReference>
<dbReference type="NCBIfam" id="TIGR00254">
    <property type="entry name" value="GGDEF"/>
    <property type="match status" value="1"/>
</dbReference>
<dbReference type="Proteomes" id="UP000092086">
    <property type="component" value="Unassembled WGS sequence"/>
</dbReference>
<feature type="transmembrane region" description="Helical" evidence="1">
    <location>
        <begin position="55"/>
        <end position="75"/>
    </location>
</feature>
<dbReference type="RefSeq" id="WP_068209707.1">
    <property type="nucleotide sequence ID" value="NZ_LZIT01000156.1"/>
</dbReference>
<evidence type="ECO:0000256" key="1">
    <source>
        <dbReference type="SAM" id="Phobius"/>
    </source>
</evidence>
<dbReference type="InterPro" id="IPR029787">
    <property type="entry name" value="Nucleotide_cyclase"/>
</dbReference>
<comment type="caution">
    <text evidence="3">The sequence shown here is derived from an EMBL/GenBank/DDBJ whole genome shotgun (WGS) entry which is preliminary data.</text>
</comment>
<evidence type="ECO:0000259" key="2">
    <source>
        <dbReference type="PROSITE" id="PS50887"/>
    </source>
</evidence>
<dbReference type="EMBL" id="LZIT01000156">
    <property type="protein sequence ID" value="OBG37973.1"/>
    <property type="molecule type" value="Genomic_DNA"/>
</dbReference>
<dbReference type="SMART" id="SM00267">
    <property type="entry name" value="GGDEF"/>
    <property type="match status" value="1"/>
</dbReference>
<protein>
    <recommendedName>
        <fullName evidence="2">GGDEF domain-containing protein</fullName>
    </recommendedName>
</protein>
<reference evidence="3 4" key="1">
    <citation type="submission" date="2016-06" db="EMBL/GenBank/DDBJ databases">
        <authorList>
            <person name="Sutton G."/>
            <person name="Brinkac L."/>
            <person name="Sanka R."/>
            <person name="Adams M."/>
            <person name="Lau E."/>
            <person name="Sam S."/>
            <person name="Sreng N."/>
            <person name="Him V."/>
            <person name="Kerleguer A."/>
            <person name="Cheng S."/>
        </authorList>
    </citation>
    <scope>NUCLEOTIDE SEQUENCE [LARGE SCALE GENOMIC DNA]</scope>
    <source>
        <strain evidence="3 4">E2978</strain>
    </source>
</reference>
<dbReference type="PROSITE" id="PS50887">
    <property type="entry name" value="GGDEF"/>
    <property type="match status" value="1"/>
</dbReference>
<sequence>MSRLRAWLSEPDQYDWITAFLRQRGMLRSAQVVMAIVAGSSALVPLTALPSRDSAVGAVTGVVTATFILGLMLLWLTRWPTRRQSQAILTVGTLCVAAWSLVQPTAALAALAATAMAVTGGYIAFFHGPKLLLWNGLWAVVVTTAAVVRLAGEVNIATAVSAFWLDNFLNLSVPLGIWSISRAMGMYALRSEEDALTGLLNRRAFTDAVGHRLANPPPSHTHLAVVMLDLDNFKRINDTHGHLAGDGALRAVAELLREHAPDDAVICRAGGEEFLVALTSGTSDVRPLTARFCAAIAGVFPKITASIGTATAELHLLTGAVAACAVDELIMIADNAMYAAKRRGGNQVHHGVRA</sequence>